<sequence length="48" mass="5687">MIKPKIILLILLNQDHLLVLLDPLDRDQHNTLDDFRHRSTHSMRNNGD</sequence>
<dbReference type="EMBL" id="WKLP01000069">
    <property type="protein sequence ID" value="MRY14796.1"/>
    <property type="molecule type" value="Genomic_DNA"/>
</dbReference>
<evidence type="ECO:0000313" key="1">
    <source>
        <dbReference type="EMBL" id="MRY14796.1"/>
    </source>
</evidence>
<gene>
    <name evidence="1" type="ORF">GKE01_25600</name>
</gene>
<dbReference type="RefSeq" id="WP_154278580.1">
    <property type="nucleotide sequence ID" value="NZ_WKLJ01000076.1"/>
</dbReference>
<name>A0A6G1ZLF6_9BACT</name>
<proteinExistence type="predicted"/>
<comment type="caution">
    <text evidence="1">The sequence shown here is derived from an EMBL/GenBank/DDBJ whole genome shotgun (WGS) entry which is preliminary data.</text>
</comment>
<organism evidence="1">
    <name type="scientific">Parabacteroides goldsteinii</name>
    <dbReference type="NCBI Taxonomy" id="328812"/>
    <lineage>
        <taxon>Bacteria</taxon>
        <taxon>Pseudomonadati</taxon>
        <taxon>Bacteroidota</taxon>
        <taxon>Bacteroidia</taxon>
        <taxon>Bacteroidales</taxon>
        <taxon>Tannerellaceae</taxon>
        <taxon>Parabacteroides</taxon>
    </lineage>
</organism>
<protein>
    <submittedName>
        <fullName evidence="1">Uncharacterized protein</fullName>
    </submittedName>
</protein>
<reference evidence="1" key="1">
    <citation type="journal article" date="2019" name="Nat. Med.">
        <title>A library of human gut bacterial isolates paired with longitudinal multiomics data enables mechanistic microbiome research.</title>
        <authorList>
            <person name="Poyet M."/>
            <person name="Groussin M."/>
            <person name="Gibbons S.M."/>
            <person name="Avila-Pacheco J."/>
            <person name="Jiang X."/>
            <person name="Kearney S.M."/>
            <person name="Perrotta A.R."/>
            <person name="Berdy B."/>
            <person name="Zhao S."/>
            <person name="Lieberman T.D."/>
            <person name="Swanson P.K."/>
            <person name="Smith M."/>
            <person name="Roesemann S."/>
            <person name="Alexander J.E."/>
            <person name="Rich S.A."/>
            <person name="Livny J."/>
            <person name="Vlamakis H."/>
            <person name="Clish C."/>
            <person name="Bullock K."/>
            <person name="Deik A."/>
            <person name="Scott J."/>
            <person name="Pierce K.A."/>
            <person name="Xavier R.J."/>
            <person name="Alm E.J."/>
        </authorList>
    </citation>
    <scope>NUCLEOTIDE SEQUENCE</scope>
    <source>
        <strain evidence="1">BIOML-A4</strain>
    </source>
</reference>
<dbReference type="AlphaFoldDB" id="A0A6G1ZLF6"/>
<accession>A0A6G1ZLF6</accession>